<dbReference type="RefSeq" id="WP_272101909.1">
    <property type="nucleotide sequence ID" value="NZ_JAQNDK010000005.1"/>
</dbReference>
<evidence type="ECO:0000313" key="1">
    <source>
        <dbReference type="EMBL" id="MDC0683753.1"/>
    </source>
</evidence>
<name>A0ABT5CDU2_9BACT</name>
<reference evidence="1 2" key="1">
    <citation type="submission" date="2023-01" db="EMBL/GenBank/DDBJ databases">
        <title>Minimal conservation of predation-associated metabolite biosynthetic gene clusters underscores biosynthetic potential of Myxococcota including descriptions for ten novel species: Archangium lansinium sp. nov., Myxococcus landrumus sp. nov., Nannocystis bai.</title>
        <authorList>
            <person name="Ahearne A."/>
            <person name="Stevens C."/>
            <person name="Dowd S."/>
        </authorList>
    </citation>
    <scope>NUCLEOTIDE SEQUENCE [LARGE SCALE GENOMIC DNA]</scope>
    <source>
        <strain evidence="1 2">WIWO2</strain>
    </source>
</reference>
<gene>
    <name evidence="1" type="ORF">POL72_38865</name>
</gene>
<dbReference type="SUPFAM" id="SSF48452">
    <property type="entry name" value="TPR-like"/>
    <property type="match status" value="1"/>
</dbReference>
<evidence type="ECO:0000313" key="2">
    <source>
        <dbReference type="Proteomes" id="UP001217485"/>
    </source>
</evidence>
<dbReference type="EMBL" id="JAQNDK010000005">
    <property type="protein sequence ID" value="MDC0683753.1"/>
    <property type="molecule type" value="Genomic_DNA"/>
</dbReference>
<dbReference type="InterPro" id="IPR011990">
    <property type="entry name" value="TPR-like_helical_dom_sf"/>
</dbReference>
<comment type="caution">
    <text evidence="1">The sequence shown here is derived from an EMBL/GenBank/DDBJ whole genome shotgun (WGS) entry which is preliminary data.</text>
</comment>
<organism evidence="1 2">
    <name type="scientific">Sorangium atrum</name>
    <dbReference type="NCBI Taxonomy" id="2995308"/>
    <lineage>
        <taxon>Bacteria</taxon>
        <taxon>Pseudomonadati</taxon>
        <taxon>Myxococcota</taxon>
        <taxon>Polyangia</taxon>
        <taxon>Polyangiales</taxon>
        <taxon>Polyangiaceae</taxon>
        <taxon>Sorangium</taxon>
    </lineage>
</organism>
<proteinExistence type="predicted"/>
<protein>
    <submittedName>
        <fullName evidence="1">Tetratricopeptide repeat protein</fullName>
    </submittedName>
</protein>
<dbReference type="Pfam" id="PF14559">
    <property type="entry name" value="TPR_19"/>
    <property type="match status" value="1"/>
</dbReference>
<dbReference type="Proteomes" id="UP001217485">
    <property type="component" value="Unassembled WGS sequence"/>
</dbReference>
<dbReference type="Gene3D" id="1.25.40.10">
    <property type="entry name" value="Tetratricopeptide repeat domain"/>
    <property type="match status" value="1"/>
</dbReference>
<accession>A0ABT5CDU2</accession>
<sequence length="110" mass="11897">MSKRLLMLEKMTRDGSKDPFHWYALALEYAGQGRHDDALATFVALRAIEPTYVPMYLMCGTTLVKAGRLDEGRAWLADGIGVARSKGDQHALSELQQALAGAGGGDDDDA</sequence>
<keyword evidence="2" id="KW-1185">Reference proteome</keyword>